<dbReference type="Gene3D" id="1.10.260.40">
    <property type="entry name" value="lambda repressor-like DNA-binding domains"/>
    <property type="match status" value="1"/>
</dbReference>
<dbReference type="SMART" id="SM00530">
    <property type="entry name" value="HTH_XRE"/>
    <property type="match status" value="1"/>
</dbReference>
<reference evidence="4" key="1">
    <citation type="submission" date="2014-02" db="EMBL/GenBank/DDBJ databases">
        <authorList>
            <person name="Gan H."/>
        </authorList>
    </citation>
    <scope>NUCLEOTIDE SEQUENCE [LARGE SCALE GENOMIC DNA]</scope>
    <source>
        <strain evidence="4">S1</strain>
    </source>
</reference>
<dbReference type="GO" id="GO:0003677">
    <property type="term" value="F:DNA binding"/>
    <property type="evidence" value="ECO:0007669"/>
    <property type="project" value="InterPro"/>
</dbReference>
<evidence type="ECO:0000259" key="2">
    <source>
        <dbReference type="PROSITE" id="PS50943"/>
    </source>
</evidence>
<evidence type="ECO:0000313" key="3">
    <source>
        <dbReference type="EMBL" id="CDN90518.1"/>
    </source>
</evidence>
<dbReference type="InterPro" id="IPR001387">
    <property type="entry name" value="Cro/C1-type_HTH"/>
</dbReference>
<dbReference type="Pfam" id="PF13560">
    <property type="entry name" value="HTH_31"/>
    <property type="match status" value="1"/>
</dbReference>
<keyword evidence="4" id="KW-1185">Reference proteome</keyword>
<dbReference type="Proteomes" id="UP000028878">
    <property type="component" value="Unassembled WGS sequence"/>
</dbReference>
<dbReference type="InterPro" id="IPR010982">
    <property type="entry name" value="Lambda_DNA-bd_dom_sf"/>
</dbReference>
<evidence type="ECO:0000256" key="1">
    <source>
        <dbReference type="SAM" id="MobiDB-lite"/>
    </source>
</evidence>
<organism evidence="3 4">
    <name type="scientific">Hydrogenophaga intermedia</name>
    <dbReference type="NCBI Taxonomy" id="65786"/>
    <lineage>
        <taxon>Bacteria</taxon>
        <taxon>Pseudomonadati</taxon>
        <taxon>Pseudomonadota</taxon>
        <taxon>Betaproteobacteria</taxon>
        <taxon>Burkholderiales</taxon>
        <taxon>Comamonadaceae</taxon>
        <taxon>Hydrogenophaga</taxon>
    </lineage>
</organism>
<evidence type="ECO:0000313" key="4">
    <source>
        <dbReference type="Proteomes" id="UP000028878"/>
    </source>
</evidence>
<dbReference type="CDD" id="cd00093">
    <property type="entry name" value="HTH_XRE"/>
    <property type="match status" value="1"/>
</dbReference>
<dbReference type="EMBL" id="CCAE010000090">
    <property type="protein sequence ID" value="CDN90518.1"/>
    <property type="molecule type" value="Genomic_DNA"/>
</dbReference>
<proteinExistence type="predicted"/>
<protein>
    <submittedName>
        <fullName evidence="3">XRE family transcriptional regulator</fullName>
    </submittedName>
</protein>
<dbReference type="PROSITE" id="PS50943">
    <property type="entry name" value="HTH_CROC1"/>
    <property type="match status" value="1"/>
</dbReference>
<feature type="region of interest" description="Disordered" evidence="1">
    <location>
        <begin position="62"/>
        <end position="85"/>
    </location>
</feature>
<sequence length="153" mass="16803">MTSFAESMKREIARVARKETKGEISALRKASAAYRSDIAALKKLVKAQDTLLRQIVRLVNSANDANSAAPNQPTQRAPRAQRAAAGKFDHQAFVAHRRRLGLTQAQMAKLVGVSSLSIYKWETGSVQPRQAQRQNIQEALKLGKRQALAIAKG</sequence>
<name>A0A1L1PKU8_HYDIT</name>
<reference evidence="4" key="2">
    <citation type="submission" date="2014-11" db="EMBL/GenBank/DDBJ databases">
        <title>Draft genome sequence of Hydrogenophaga intermedia S1.</title>
        <authorList>
            <person name="Gan H.M."/>
            <person name="Chew T.H."/>
            <person name="Stolz A."/>
        </authorList>
    </citation>
    <scope>NUCLEOTIDE SEQUENCE [LARGE SCALE GENOMIC DNA]</scope>
    <source>
        <strain evidence="4">S1</strain>
    </source>
</reference>
<gene>
    <name evidence="3" type="ORF">BN948_04963</name>
</gene>
<dbReference type="AlphaFoldDB" id="A0A1L1PKU8"/>
<dbReference type="SUPFAM" id="SSF47413">
    <property type="entry name" value="lambda repressor-like DNA-binding domains"/>
    <property type="match status" value="1"/>
</dbReference>
<feature type="domain" description="HTH cro/C1-type" evidence="2">
    <location>
        <begin position="97"/>
        <end position="148"/>
    </location>
</feature>
<accession>A0A1L1PKU8</accession>